<comment type="caution">
    <text evidence="4">The sequence shown here is derived from an EMBL/GenBank/DDBJ whole genome shotgun (WGS) entry which is preliminary data.</text>
</comment>
<keyword evidence="5" id="KW-1185">Reference proteome</keyword>
<organism evidence="4 5">
    <name type="scientific">Panicum virgatum</name>
    <name type="common">Blackwell switchgrass</name>
    <dbReference type="NCBI Taxonomy" id="38727"/>
    <lineage>
        <taxon>Eukaryota</taxon>
        <taxon>Viridiplantae</taxon>
        <taxon>Streptophyta</taxon>
        <taxon>Embryophyta</taxon>
        <taxon>Tracheophyta</taxon>
        <taxon>Spermatophyta</taxon>
        <taxon>Magnoliopsida</taxon>
        <taxon>Liliopsida</taxon>
        <taxon>Poales</taxon>
        <taxon>Poaceae</taxon>
        <taxon>PACMAD clade</taxon>
        <taxon>Panicoideae</taxon>
        <taxon>Panicodae</taxon>
        <taxon>Paniceae</taxon>
        <taxon>Panicinae</taxon>
        <taxon>Panicum</taxon>
        <taxon>Panicum sect. Hiantes</taxon>
    </lineage>
</organism>
<evidence type="ECO:0000313" key="5">
    <source>
        <dbReference type="Proteomes" id="UP000823388"/>
    </source>
</evidence>
<feature type="chain" id="PRO_5035868180" description="FHA domain-containing protein" evidence="2">
    <location>
        <begin position="32"/>
        <end position="594"/>
    </location>
</feature>
<keyword evidence="2" id="KW-0732">Signal</keyword>
<dbReference type="AlphaFoldDB" id="A0A8T0MEM3"/>
<gene>
    <name evidence="4" type="ORF">PVAP13_9NG122000</name>
</gene>
<evidence type="ECO:0000259" key="3">
    <source>
        <dbReference type="PROSITE" id="PS50006"/>
    </source>
</evidence>
<proteinExistence type="predicted"/>
<feature type="compositionally biased region" description="Basic and acidic residues" evidence="1">
    <location>
        <begin position="394"/>
        <end position="407"/>
    </location>
</feature>
<dbReference type="PROSITE" id="PS50006">
    <property type="entry name" value="FHA_DOMAIN"/>
    <property type="match status" value="1"/>
</dbReference>
<dbReference type="Gene3D" id="2.60.200.20">
    <property type="match status" value="1"/>
</dbReference>
<name>A0A8T0MEM3_PANVG</name>
<feature type="domain" description="FHA" evidence="3">
    <location>
        <begin position="59"/>
        <end position="112"/>
    </location>
</feature>
<accession>A0A8T0MEM3</accession>
<sequence length="594" mass="63790">MFSPHPTPAENLKFFLLLSWLASDPRAPAMADPPPVLTLLVQKGPCKGETRRGRAGAALRVGRVVKGNHLAVRDAGASQSHLSVEFLAPPAARWAVTDLESSNGTLLNGAPLVPTVPAPLSDGDLIKIGETTVLSVSISADEDLRPPHAMTRRSARNAAALEEEQGPAVTRRAGRKKAAAAAAPEAEKEEAAVPTRRGGRKKATEPPDSEKEVKEEAAVPKRRGGRKKATETPQVEKEEEEEEAAVPRRGRPRKAAAPAALPPQPQSTRSTRAAARRGDAVGSGNDEGKVEGTGRGPGWVTRASARKATHAVPEDDEEGEVPVIRDQVGNPPRATGPKGGEEKDTVETRDVTSNTSEEVPVAGRGRTESSRGRRKATRASTRKADDAIIEEDAEKEREESNMADGRECSGSPQRLMAANDGGEEDKVPTGDSKLDRTSKASMEDEKMVYVEEDAPLAPKGQTGRAIEGRVNAPANNDGMEEREGKDSSKGGENEVDRELRERMLPGSKLDGVGEEEENDKREAIGGSGEEGLVEERTGISSLENMTLGEWFVRIEKYLLAKNEEAAEKAIAEVQEKHRRFCEHLKTLEKSSDPS</sequence>
<feature type="compositionally biased region" description="Basic residues" evidence="1">
    <location>
        <begin position="372"/>
        <end position="381"/>
    </location>
</feature>
<feature type="compositionally biased region" description="Basic and acidic residues" evidence="1">
    <location>
        <begin position="479"/>
        <end position="503"/>
    </location>
</feature>
<protein>
    <recommendedName>
        <fullName evidence="3">FHA domain-containing protein</fullName>
    </recommendedName>
</protein>
<evidence type="ECO:0000313" key="4">
    <source>
        <dbReference type="EMBL" id="KAG2535547.1"/>
    </source>
</evidence>
<dbReference type="PANTHER" id="PTHR23308">
    <property type="entry name" value="NUCLEAR INHIBITOR OF PROTEIN PHOSPHATASE-1"/>
    <property type="match status" value="1"/>
</dbReference>
<dbReference type="InterPro" id="IPR000253">
    <property type="entry name" value="FHA_dom"/>
</dbReference>
<dbReference type="Pfam" id="PF00498">
    <property type="entry name" value="FHA"/>
    <property type="match status" value="1"/>
</dbReference>
<feature type="compositionally biased region" description="Basic and acidic residues" evidence="1">
    <location>
        <begin position="424"/>
        <end position="449"/>
    </location>
</feature>
<feature type="signal peptide" evidence="2">
    <location>
        <begin position="1"/>
        <end position="31"/>
    </location>
</feature>
<dbReference type="InterPro" id="IPR008984">
    <property type="entry name" value="SMAD_FHA_dom_sf"/>
</dbReference>
<feature type="compositionally biased region" description="Basic and acidic residues" evidence="1">
    <location>
        <begin position="339"/>
        <end position="350"/>
    </location>
</feature>
<dbReference type="EMBL" id="CM029054">
    <property type="protein sequence ID" value="KAG2535547.1"/>
    <property type="molecule type" value="Genomic_DNA"/>
</dbReference>
<dbReference type="Proteomes" id="UP000823388">
    <property type="component" value="Chromosome 9N"/>
</dbReference>
<evidence type="ECO:0000256" key="1">
    <source>
        <dbReference type="SAM" id="MobiDB-lite"/>
    </source>
</evidence>
<dbReference type="SUPFAM" id="SSF49879">
    <property type="entry name" value="SMAD/FHA domain"/>
    <property type="match status" value="1"/>
</dbReference>
<dbReference type="InterPro" id="IPR050923">
    <property type="entry name" value="Cell_Proc_Reg/RNA_Proc"/>
</dbReference>
<evidence type="ECO:0000256" key="2">
    <source>
        <dbReference type="SAM" id="SignalP"/>
    </source>
</evidence>
<feature type="compositionally biased region" description="Basic and acidic residues" evidence="1">
    <location>
        <begin position="202"/>
        <end position="219"/>
    </location>
</feature>
<dbReference type="SMART" id="SM00240">
    <property type="entry name" value="FHA"/>
    <property type="match status" value="1"/>
</dbReference>
<reference evidence="4" key="1">
    <citation type="submission" date="2020-05" db="EMBL/GenBank/DDBJ databases">
        <title>WGS assembly of Panicum virgatum.</title>
        <authorList>
            <person name="Lovell J.T."/>
            <person name="Jenkins J."/>
            <person name="Shu S."/>
            <person name="Juenger T.E."/>
            <person name="Schmutz J."/>
        </authorList>
    </citation>
    <scope>NUCLEOTIDE SEQUENCE</scope>
    <source>
        <strain evidence="4">AP13</strain>
    </source>
</reference>
<feature type="region of interest" description="Disordered" evidence="1">
    <location>
        <begin position="144"/>
        <end position="537"/>
    </location>
</feature>